<feature type="chain" id="PRO_5003612148" evidence="1">
    <location>
        <begin position="24"/>
        <end position="223"/>
    </location>
</feature>
<name>H8H1V6_DEIGI</name>
<accession>H8H1V6</accession>
<geneLocation type="plasmid" evidence="2 3">
    <name>P2</name>
</geneLocation>
<evidence type="ECO:0000256" key="1">
    <source>
        <dbReference type="SAM" id="SignalP"/>
    </source>
</evidence>
<dbReference type="Proteomes" id="UP000007575">
    <property type="component" value="Plasmid P2"/>
</dbReference>
<gene>
    <name evidence="2" type="ordered locus">DGo_PB0234</name>
</gene>
<dbReference type="PROSITE" id="PS51257">
    <property type="entry name" value="PROKAR_LIPOPROTEIN"/>
    <property type="match status" value="1"/>
</dbReference>
<keyword evidence="2" id="KW-0614">Plasmid</keyword>
<dbReference type="PATRIC" id="fig|745776.4.peg.3590"/>
<dbReference type="HOGENOM" id="CLU_1238554_0_0_0"/>
<feature type="signal peptide" evidence="1">
    <location>
        <begin position="1"/>
        <end position="23"/>
    </location>
</feature>
<dbReference type="OrthoDB" id="72171at2"/>
<dbReference type="RefSeq" id="WP_014686598.1">
    <property type="nucleotide sequence ID" value="NC_017791.1"/>
</dbReference>
<keyword evidence="1" id="KW-0732">Signal</keyword>
<protein>
    <submittedName>
        <fullName evidence="2">Uncharacterized protein</fullName>
    </submittedName>
</protein>
<evidence type="ECO:0000313" key="2">
    <source>
        <dbReference type="EMBL" id="AFD27503.1"/>
    </source>
</evidence>
<keyword evidence="3" id="KW-1185">Reference proteome</keyword>
<organism evidence="2 3">
    <name type="scientific">Deinococcus gobiensis (strain DSM 21396 / JCM 16679 / CGMCC 1.7299 / I-0)</name>
    <dbReference type="NCBI Taxonomy" id="745776"/>
    <lineage>
        <taxon>Bacteria</taxon>
        <taxon>Thermotogati</taxon>
        <taxon>Deinococcota</taxon>
        <taxon>Deinococci</taxon>
        <taxon>Deinococcales</taxon>
        <taxon>Deinococcaceae</taxon>
        <taxon>Deinococcus</taxon>
    </lineage>
</organism>
<sequence>MRRTALAILPAAFLLLTACGSGAFSNPFVQQINVTLSPSTLTLAPGANSRVQVTGVAEGTTTQLTGLNIKASDVPADLTVTPSTGAVTVAAASGAKEGTYSIPLDITTTGGKGQAVLAVTVATAAATPATVTFSPTEVALSPGQTLRVAALITRSGATVQGARIVSVTGALGVKLDANDPLGFEVSATGAQTLGSYVLQVTTTDSSNRTQVSNLSVTVEAKTQ</sequence>
<reference evidence="2 3" key="1">
    <citation type="journal article" date="2012" name="PLoS ONE">
        <title>Genome sequence and transcriptome analysis of the radioresistant bacterium Deinococcus gobiensis: insights into the extreme environmental adaptations.</title>
        <authorList>
            <person name="Yuan M."/>
            <person name="Chen M."/>
            <person name="Zhang W."/>
            <person name="Lu W."/>
            <person name="Wang J."/>
            <person name="Yang M."/>
            <person name="Zhao P."/>
            <person name="Tang R."/>
            <person name="Li X."/>
            <person name="Hao Y."/>
            <person name="Zhou Z."/>
            <person name="Zhan Y."/>
            <person name="Yu H."/>
            <person name="Teng C."/>
            <person name="Yan Y."/>
            <person name="Ping S."/>
            <person name="Wang Y."/>
            <person name="Lin M."/>
        </authorList>
    </citation>
    <scope>NUCLEOTIDE SEQUENCE [LARGE SCALE GENOMIC DNA]</scope>
    <source>
        <strain evidence="3">DSM 21396 / JCM 16679 / CGMCC 1.7299 / I-0</strain>
        <plasmid evidence="2">P2</plasmid>
    </source>
</reference>
<dbReference type="KEGG" id="dgo:DGo_PB0234"/>
<dbReference type="AlphaFoldDB" id="H8H1V6"/>
<proteinExistence type="predicted"/>
<dbReference type="EMBL" id="CP002193">
    <property type="protein sequence ID" value="AFD27503.1"/>
    <property type="molecule type" value="Genomic_DNA"/>
</dbReference>
<evidence type="ECO:0000313" key="3">
    <source>
        <dbReference type="Proteomes" id="UP000007575"/>
    </source>
</evidence>